<name>A0A8S1RG12_9CILI</name>
<accession>A0A8S1RG12</accession>
<reference evidence="3" key="1">
    <citation type="submission" date="2021-01" db="EMBL/GenBank/DDBJ databases">
        <authorList>
            <consortium name="Genoscope - CEA"/>
            <person name="William W."/>
        </authorList>
    </citation>
    <scope>NUCLEOTIDE SEQUENCE</scope>
</reference>
<feature type="transmembrane region" description="Helical" evidence="1">
    <location>
        <begin position="2917"/>
        <end position="2934"/>
    </location>
</feature>
<keyword evidence="1" id="KW-1133">Transmembrane helix</keyword>
<dbReference type="EMBL" id="CAJJDN010000166">
    <property type="protein sequence ID" value="CAD8126262.1"/>
    <property type="molecule type" value="Genomic_DNA"/>
</dbReference>
<feature type="transmembrane region" description="Helical" evidence="1">
    <location>
        <begin position="2578"/>
        <end position="2597"/>
    </location>
</feature>
<evidence type="ECO:0000313" key="4">
    <source>
        <dbReference type="Proteomes" id="UP000692954"/>
    </source>
</evidence>
<dbReference type="SMART" id="SM00710">
    <property type="entry name" value="PbH1"/>
    <property type="match status" value="7"/>
</dbReference>
<keyword evidence="2" id="KW-0732">Signal</keyword>
<protein>
    <submittedName>
        <fullName evidence="3">Uncharacterized protein</fullName>
    </submittedName>
</protein>
<dbReference type="PANTHER" id="PTHR11319">
    <property type="entry name" value="G PROTEIN-COUPLED RECEPTOR-RELATED"/>
    <property type="match status" value="1"/>
</dbReference>
<dbReference type="OrthoDB" id="300476at2759"/>
<comment type="caution">
    <text evidence="3">The sequence shown here is derived from an EMBL/GenBank/DDBJ whole genome shotgun (WGS) entry which is preliminary data.</text>
</comment>
<dbReference type="InterPro" id="IPR006626">
    <property type="entry name" value="PbH1"/>
</dbReference>
<evidence type="ECO:0000256" key="2">
    <source>
        <dbReference type="SAM" id="SignalP"/>
    </source>
</evidence>
<evidence type="ECO:0000313" key="3">
    <source>
        <dbReference type="EMBL" id="CAD8126262.1"/>
    </source>
</evidence>
<dbReference type="CDD" id="cd00064">
    <property type="entry name" value="FU"/>
    <property type="match status" value="1"/>
</dbReference>
<dbReference type="Proteomes" id="UP000692954">
    <property type="component" value="Unassembled WGS sequence"/>
</dbReference>
<feature type="transmembrane region" description="Helical" evidence="1">
    <location>
        <begin position="2691"/>
        <end position="2712"/>
    </location>
</feature>
<organism evidence="3 4">
    <name type="scientific">Paramecium sonneborni</name>
    <dbReference type="NCBI Taxonomy" id="65129"/>
    <lineage>
        <taxon>Eukaryota</taxon>
        <taxon>Sar</taxon>
        <taxon>Alveolata</taxon>
        <taxon>Ciliophora</taxon>
        <taxon>Intramacronucleata</taxon>
        <taxon>Oligohymenophorea</taxon>
        <taxon>Peniculida</taxon>
        <taxon>Parameciidae</taxon>
        <taxon>Paramecium</taxon>
    </lineage>
</organism>
<gene>
    <name evidence="3" type="ORF">PSON_ATCC_30995.1.T1660040</name>
</gene>
<feature type="signal peptide" evidence="2">
    <location>
        <begin position="1"/>
        <end position="26"/>
    </location>
</feature>
<dbReference type="InterPro" id="IPR006212">
    <property type="entry name" value="Furin_repeat"/>
</dbReference>
<evidence type="ECO:0000256" key="1">
    <source>
        <dbReference type="SAM" id="Phobius"/>
    </source>
</evidence>
<sequence length="3047" mass="354046">MIQHISIHFSIALLLIQLMITAKCKSECPFTKFKDAILSIETSSQTYTQSINNNDNLNTFGFAFWSISIPLIDKLQNVDRDAPFNNDVSEDGELLFLIKDLNSNTNFCYGFKSYDYQNRQVKHTIKFMNQDSSQIFVFPFQSLEYEGIWIFHLILLQPTLHTIKVQISSQDKQSTNFNLQNQLNLQISLGGRGYIDDLNLNSNKGLMSKLIYLPAFAYSTNIYSEMEQNCKIPPKIINEQILDIVPGIRIFQGNQVLQLLVDHYGNRYCLSGWVKILLSTIDEQRSTIIKMTGQQNFEQEIVLGDELFRLEVIISKNQPEQTQLIVNADAYGMPIKQSFQQQYDLLFQGSVDPNYSVLQVKRIYQDINSQLYFEGLQQWHFIQYEYGRNKFDERMLLKIQFSNGLGLLQENLGNDIFSGSFTNSKFNLFIGSDTINNLNNNFLQAQIYDLKMQFNYNEDKEFNQNCHPTCLSCNGPLDINCLSCDSDLNRFYQVELRMCKCNAGYYDKGYQKCENEFYSSIKLEELEIDSKVNCPFGYFRLPKEDGNGFDCLECPQVINFKAVLCVDCYFYAKTWYLRPVCKMDYYTIKQVFNDYEAYHLITRSEIQRDVYSIESDRLLHINPGFADYCKEEKECYEFLNFHLGQQIKAYCKPNHYFSEDIQRCINPGMNCLKVNILKSCEICPIGTYNNYYTGCNNCPSNCYACSYILYQKVICEQCVQYYTLQNEVCKQCGLRCDVCKDYYDTNLGLNYLRCLKCIDDSQYLISFDGINCVFNNIQHCKHAFQIINDDYTINTLDINFTPQYDQSKIKLFCAKCEPNYVFVFETQQCVYNDQNSICDTAIGQLKSNDQSLESITCLKSFYYENQVVEFMEKCSLIINNCQVCLETNILNYFICLECYNGFYAEQISGQCVQCPIQLNCYSCYSQNSISKDHWKQQIRAFYRKYIEIKNTHQYILNAQSPNILDYEVVCQECKDGYRLYKNKCIKYCSDSCIECLLKDDQYYCVKCQNDSQGRQQSTYNNECIQCPEDCALCRPRTPDEIKEINPLFNNTKYEKYTHQCILSYQDQNYNYDVDLGVFIECKQHQSNGCYKQLVIQLKAYGDSQEYDQDYAKLIDEQSQLQFKRQNIKMDSIFYYQINSIFQEYENDEFYFLANANHIKSILIQITNTQPTNYVGVYLQKGGITQNFSQNIFSLINVEIELNFLENTQLALERDMLISFINFNKVTLQNLKILGCKYCEDENFIFKSIYPQSIILKEISVVHYKEFIQEGGFNFTFENAKTLFVDGLTLIGFQYEQLGQIFYVQNTSFQKQIKINNIQFINCEFNNHIFFHFQLGYDDTLIFDHIQINGNYNSVNLIEIESEDQKGGQIEIKNVIIEEATIIDSKVFLNFEKVRSLSISNFKVNNAYIKSTNLIILNRNAFLENLEFLDSQIMDNSYLIQNTDLKNNQLDINYKINEIKFENNQYNSLIKFINLKKYSSLNQLIEIKQLNQINNILIVTNIEYNLKQEDSSLIFIQFNKVYITDFLINRGLGINDISITESEFIQFQNGILLQDKQQFLGLHKHIACQLLYVEGQQYSTSLNILFSISIVIQNVTFSKVESYNFPFIFINSADLMKEIQDTNIILKDLVFSQNLVLLSKSLFQTSIVTIQSSQQTVIQIQNVTFKNNILHVYIEDGLIIASGLLLINCPSCIIQIQYSTFQNNLVTNSSSSIMYMNSQKLEINNCIFENNSIFIYNVIQPYLIWAFSQTITQKTINSFFQVKSESGIMQIIVQQLNIYNNSFQNSAGQLGGCFSIHTLRSSTINIKNNIFSQISTQFDYEIEQGGVLYIDGSSSSLLEIEISNITVQNVYCRQYGGFLYLKSNTSQAHLTLNNIILHDIYAQQGSVIYVSYSRLVKEKQTIFLQGLEIVNSQSGYLQFFNRFKELSNSQEINSLINNRTSIFVEYGSKVLIQNISVNHLIFESLLNLQNINFIYISDIKIEECELSNNLIYMTPITFFNLIRTQFRQIRIGFDIQDFTCNSQPQSNEIINYQCLNGFGGAPISLVNDLIEKDTQRGECISKSLKSKLDLSNSGLIIINNLNQGVNLKISQLDLNNISCTNCSNGLLYMKFIGFKQFLQTQLIIYPKVTISDCGQNGCLVFEKQYDQNRRILTEEQNIFKGYELQISDYICENNQGKTGTCLMLDSIFTLILNSVLKNNTASTKGGAIHVKGQEQLILENSLIQNNKAEVGGGLYLENAFALNYELLKTRIIFNTANFYGDNIASIPEKLAIRITQNELLQKKIIVDNSSIKIEEIVIQPYTLINGKSSKFVQLPTGQKISTYQFFNWKNNNYINYDLIFRIHAMNRRNNQIQDLSNSYCTINSRRYNISENDESQEFQNNYTNNNSIQFNSQSQDYNLDNLIVYFDNEVPEDIVLQLEFNCDQVKVPIYNNTYPYQTYSYHSNYKLRINIKTLECQFGEIKNITDQSCEKCNSIQGLFSLTLNAQKCDIQDDLSTISVTQNQLELRSGYWRPYFDTIQISYCLNLPSNCLGGWQNGDISCYIGHIGALCEQCDLYNIRGGGQFSIVNRYSCGTCQDKYQNIAIIIGIIILTLILLQISVKGTLKSIEEYTKFQPFKISQYSLINKPQSSILIKMLTNYFQIVATITTFQLQFPSGFNVTLDAVGNPIQTATYSLDCFLVDISNTQIQYSRMIWQIILSILYVNIFMALFFIAHKLNLTEISINRSVISTTLIYFYIYFQPNLINGFVQQVSYRSISGFQWIKANVAERYDTNAHLKWMLQFCLPVLIILSIAVPFFFLYGLFTNKTTLDSKQTRLRWAYLYIEYKKNAYFWELVKIFEKELIILSLIYYEDNIVIKGVLVLLITYFYQELNQNYEPYQLNSLNQLDYYSANICMITICLAVGAYISQQADLKELKISFFVIMAFLNFLFLQSILSKIISEYSKQYESILDSIRDFIKSKYPSYKNSTQLRRILQNRTERRQKAIQSFQKLKRLAFPLVRLMIQTRNQSFAKSSKEKSNNVIEIHTKQDTLEFEKSSQKRLLIIKNNK</sequence>
<proteinExistence type="predicted"/>
<keyword evidence="1" id="KW-0472">Membrane</keyword>
<feature type="transmembrane region" description="Helical" evidence="1">
    <location>
        <begin position="2887"/>
        <end position="2905"/>
    </location>
</feature>
<keyword evidence="4" id="KW-1185">Reference proteome</keyword>
<feature type="transmembrane region" description="Helical" evidence="1">
    <location>
        <begin position="2777"/>
        <end position="2802"/>
    </location>
</feature>
<dbReference type="SMART" id="SM00261">
    <property type="entry name" value="FU"/>
    <property type="match status" value="2"/>
</dbReference>
<dbReference type="PANTHER" id="PTHR11319:SF35">
    <property type="entry name" value="OUTER MEMBRANE PROTEIN PMPC-RELATED"/>
    <property type="match status" value="1"/>
</dbReference>
<feature type="chain" id="PRO_5035802632" evidence="2">
    <location>
        <begin position="27"/>
        <end position="3047"/>
    </location>
</feature>
<keyword evidence="1" id="KW-0812">Transmembrane</keyword>